<reference evidence="8 9" key="1">
    <citation type="journal article" date="2024" name="Commun. Biol.">
        <title>Comparative genomic analysis of thermophilic fungi reveals convergent evolutionary adaptations and gene losses.</title>
        <authorList>
            <person name="Steindorff A.S."/>
            <person name="Aguilar-Pontes M.V."/>
            <person name="Robinson A.J."/>
            <person name="Andreopoulos B."/>
            <person name="LaButti K."/>
            <person name="Kuo A."/>
            <person name="Mondo S."/>
            <person name="Riley R."/>
            <person name="Otillar R."/>
            <person name="Haridas S."/>
            <person name="Lipzen A."/>
            <person name="Grimwood J."/>
            <person name="Schmutz J."/>
            <person name="Clum A."/>
            <person name="Reid I.D."/>
            <person name="Moisan M.C."/>
            <person name="Butler G."/>
            <person name="Nguyen T.T.M."/>
            <person name="Dewar K."/>
            <person name="Conant G."/>
            <person name="Drula E."/>
            <person name="Henrissat B."/>
            <person name="Hansel C."/>
            <person name="Singer S."/>
            <person name="Hutchinson M.I."/>
            <person name="de Vries R.P."/>
            <person name="Natvig D.O."/>
            <person name="Powell A.J."/>
            <person name="Tsang A."/>
            <person name="Grigoriev I.V."/>
        </authorList>
    </citation>
    <scope>NUCLEOTIDE SEQUENCE [LARGE SCALE GENOMIC DNA]</scope>
    <source>
        <strain evidence="8 9">CBS 620.91</strain>
    </source>
</reference>
<evidence type="ECO:0000256" key="3">
    <source>
        <dbReference type="ARBA" id="ARBA00022989"/>
    </source>
</evidence>
<evidence type="ECO:0000313" key="9">
    <source>
        <dbReference type="Proteomes" id="UP001583172"/>
    </source>
</evidence>
<dbReference type="PANTHER" id="PTHR37278:SF1">
    <property type="entry name" value="AUTOPHAGY-RELATED PROTEIN 33-RELATED"/>
    <property type="match status" value="1"/>
</dbReference>
<dbReference type="InterPro" id="IPR051668">
    <property type="entry name" value="ATG33"/>
</dbReference>
<keyword evidence="2 7" id="KW-0812">Transmembrane</keyword>
<evidence type="ECO:0000256" key="5">
    <source>
        <dbReference type="ARBA" id="ARBA00038013"/>
    </source>
</evidence>
<dbReference type="Proteomes" id="UP001583172">
    <property type="component" value="Unassembled WGS sequence"/>
</dbReference>
<evidence type="ECO:0000256" key="2">
    <source>
        <dbReference type="ARBA" id="ARBA00022692"/>
    </source>
</evidence>
<feature type="compositionally biased region" description="Acidic residues" evidence="6">
    <location>
        <begin position="169"/>
        <end position="181"/>
    </location>
</feature>
<feature type="region of interest" description="Disordered" evidence="6">
    <location>
        <begin position="159"/>
        <end position="181"/>
    </location>
</feature>
<evidence type="ECO:0008006" key="10">
    <source>
        <dbReference type="Google" id="ProtNLM"/>
    </source>
</evidence>
<keyword evidence="9" id="KW-1185">Reference proteome</keyword>
<comment type="subcellular location">
    <subcellularLocation>
        <location evidence="1">Membrane</location>
        <topology evidence="1">Multi-pass membrane protein</topology>
    </subcellularLocation>
</comment>
<dbReference type="PANTHER" id="PTHR37278">
    <property type="entry name" value="AUTOPHAGY-RELATED PROTEIN 33-RELATED"/>
    <property type="match status" value="1"/>
</dbReference>
<sequence>MASRGVSVLKFVGTVSLGVLTGVSYTLSSLTIPALLTLPSASAAQRALDALSSAATRHLRTIASVSSTAFALAYLFSPRPLRHPYLLYSSFLVLTSSAAASDLAAPYLLFLGPATSPGQSSQSARAAAVATAAAKKERERRAAAARARMEASYEVLGSMGSDAHSEGSAGEELESTEDVEVNGEEVRVEVEQFLKQQIVRGAVAGAAFLLSIVGIWGDGVATVYGPAVVIEV</sequence>
<comment type="caution">
    <text evidence="8">The sequence shown here is derived from an EMBL/GenBank/DDBJ whole genome shotgun (WGS) entry which is preliminary data.</text>
</comment>
<accession>A0ABR3V480</accession>
<evidence type="ECO:0000256" key="1">
    <source>
        <dbReference type="ARBA" id="ARBA00004141"/>
    </source>
</evidence>
<keyword evidence="3 7" id="KW-1133">Transmembrane helix</keyword>
<organism evidence="8 9">
    <name type="scientific">Humicola insolens</name>
    <name type="common">Soft-rot fungus</name>
    <dbReference type="NCBI Taxonomy" id="85995"/>
    <lineage>
        <taxon>Eukaryota</taxon>
        <taxon>Fungi</taxon>
        <taxon>Dikarya</taxon>
        <taxon>Ascomycota</taxon>
        <taxon>Pezizomycotina</taxon>
        <taxon>Sordariomycetes</taxon>
        <taxon>Sordariomycetidae</taxon>
        <taxon>Sordariales</taxon>
        <taxon>Chaetomiaceae</taxon>
        <taxon>Mycothermus</taxon>
    </lineage>
</organism>
<evidence type="ECO:0000256" key="7">
    <source>
        <dbReference type="SAM" id="Phobius"/>
    </source>
</evidence>
<comment type="similarity">
    <text evidence="5">Belongs to the ATG33 family.</text>
</comment>
<evidence type="ECO:0000256" key="6">
    <source>
        <dbReference type="SAM" id="MobiDB-lite"/>
    </source>
</evidence>
<keyword evidence="4 7" id="KW-0472">Membrane</keyword>
<name>A0ABR3V480_HUMIN</name>
<gene>
    <name evidence="8" type="ORF">VTJ49DRAFT_4913</name>
</gene>
<evidence type="ECO:0000256" key="4">
    <source>
        <dbReference type="ARBA" id="ARBA00023136"/>
    </source>
</evidence>
<feature type="transmembrane region" description="Helical" evidence="7">
    <location>
        <begin position="12"/>
        <end position="38"/>
    </location>
</feature>
<protein>
    <recommendedName>
        <fullName evidence="10">Autophagy-related protein 33</fullName>
    </recommendedName>
</protein>
<dbReference type="EMBL" id="JAZGSY010000395">
    <property type="protein sequence ID" value="KAL1836573.1"/>
    <property type="molecule type" value="Genomic_DNA"/>
</dbReference>
<evidence type="ECO:0000313" key="8">
    <source>
        <dbReference type="EMBL" id="KAL1836573.1"/>
    </source>
</evidence>
<proteinExistence type="inferred from homology"/>